<dbReference type="RefSeq" id="XP_024938030.1">
    <property type="nucleotide sequence ID" value="XM_025082262.1"/>
</dbReference>
<dbReference type="Gene3D" id="1.10.750.10">
    <property type="entry name" value="von Hippel-Lindau disease tumour suppressor, alpha domain"/>
    <property type="match status" value="1"/>
</dbReference>
<gene>
    <name evidence="4 5 6" type="primary">LOC107265249</name>
</gene>
<reference evidence="4 5" key="1">
    <citation type="submission" date="2025-04" db="UniProtKB">
        <authorList>
            <consortium name="RefSeq"/>
        </authorList>
    </citation>
    <scope>IDENTIFICATION</scope>
</reference>
<dbReference type="RefSeq" id="XP_015590007.1">
    <property type="nucleotide sequence ID" value="XM_015734521.2"/>
</dbReference>
<comment type="similarity">
    <text evidence="1">Belongs to the VHL family.</text>
</comment>
<name>A0AAJ7BMX7_CEPCN</name>
<evidence type="ECO:0000259" key="2">
    <source>
        <dbReference type="Pfam" id="PF01847"/>
    </source>
</evidence>
<dbReference type="Proteomes" id="UP000694920">
    <property type="component" value="Unplaced"/>
</dbReference>
<dbReference type="InterPro" id="IPR036208">
    <property type="entry name" value="VHL_sf"/>
</dbReference>
<evidence type="ECO:0000313" key="3">
    <source>
        <dbReference type="Proteomes" id="UP000694920"/>
    </source>
</evidence>
<dbReference type="KEGG" id="ccin:107265249"/>
<dbReference type="InterPro" id="IPR024053">
    <property type="entry name" value="VHL_beta_dom"/>
</dbReference>
<keyword evidence="3" id="KW-1185">Reference proteome</keyword>
<dbReference type="InterPro" id="IPR037139">
    <property type="entry name" value="VHL_alpha_dom_sf"/>
</dbReference>
<feature type="domain" description="von Hippel-Lindau disease tumour suppressor beta" evidence="2">
    <location>
        <begin position="13"/>
        <end position="90"/>
    </location>
</feature>
<organism evidence="3 4">
    <name type="scientific">Cephus cinctus</name>
    <name type="common">Wheat stem sawfly</name>
    <dbReference type="NCBI Taxonomy" id="211228"/>
    <lineage>
        <taxon>Eukaryota</taxon>
        <taxon>Metazoa</taxon>
        <taxon>Ecdysozoa</taxon>
        <taxon>Arthropoda</taxon>
        <taxon>Hexapoda</taxon>
        <taxon>Insecta</taxon>
        <taxon>Pterygota</taxon>
        <taxon>Neoptera</taxon>
        <taxon>Endopterygota</taxon>
        <taxon>Hymenoptera</taxon>
        <taxon>Cephoidea</taxon>
        <taxon>Cephidae</taxon>
        <taxon>Cephus</taxon>
    </lineage>
</organism>
<sequence length="165" mass="19763">MEPVDETSSLPALRSLNNIQISFIRFINTTKRNVGVYWIDYQGQAIRYKVLSYRDHLDVNTFVTHPWIFVDEETRDRFKVNCSEVFFPEAWTTKYQGMRRQDLPSRIDRTYVYITLPLYTLRDLSMRAIKKHLRYDHHAFLLDIPRSLQYELASMPPRKNDPSEL</sequence>
<dbReference type="CDD" id="cd05468">
    <property type="entry name" value="pVHL"/>
    <property type="match status" value="1"/>
</dbReference>
<evidence type="ECO:0000313" key="5">
    <source>
        <dbReference type="RefSeq" id="XP_024938030.1"/>
    </source>
</evidence>
<dbReference type="Pfam" id="PF01847">
    <property type="entry name" value="VHL"/>
    <property type="match status" value="1"/>
</dbReference>
<accession>A0AAJ7BMX7</accession>
<proteinExistence type="inferred from homology"/>
<dbReference type="Gene3D" id="2.60.40.780">
    <property type="entry name" value="von Hippel-Lindau disease tumour suppressor, beta domain"/>
    <property type="match status" value="1"/>
</dbReference>
<evidence type="ECO:0000313" key="6">
    <source>
        <dbReference type="RefSeq" id="XP_024938031.1"/>
    </source>
</evidence>
<dbReference type="InterPro" id="IPR022772">
    <property type="entry name" value="VHL_tumour_suppress_b/a_dom"/>
</dbReference>
<evidence type="ECO:0000313" key="4">
    <source>
        <dbReference type="RefSeq" id="XP_015590007.1"/>
    </source>
</evidence>
<protein>
    <submittedName>
        <fullName evidence="4 5">von Hippel-Lindau tumor suppressor homolog</fullName>
    </submittedName>
</protein>
<evidence type="ECO:0000256" key="1">
    <source>
        <dbReference type="ARBA" id="ARBA00010057"/>
    </source>
</evidence>
<dbReference type="GeneID" id="107265249"/>
<dbReference type="AlphaFoldDB" id="A0AAJ7BMX7"/>
<dbReference type="RefSeq" id="XP_024938031.1">
    <property type="nucleotide sequence ID" value="XM_025082263.1"/>
</dbReference>
<dbReference type="InterPro" id="IPR037140">
    <property type="entry name" value="VHL_beta_dom_sf"/>
</dbReference>
<dbReference type="FunFam" id="2.60.40.780:FF:000001">
    <property type="entry name" value="von Hippel-Lindau disease tumor suppressor"/>
    <property type="match status" value="1"/>
</dbReference>
<dbReference type="SUPFAM" id="SSF49468">
    <property type="entry name" value="VHL"/>
    <property type="match status" value="1"/>
</dbReference>